<evidence type="ECO:0000256" key="17">
    <source>
        <dbReference type="PROSITE-ProRule" id="PRU00169"/>
    </source>
</evidence>
<evidence type="ECO:0000313" key="23">
    <source>
        <dbReference type="Proteomes" id="UP000599109"/>
    </source>
</evidence>
<feature type="modified residue" description="4-aspartylphosphate" evidence="17">
    <location>
        <position position="599"/>
    </location>
</feature>
<keyword evidence="9" id="KW-0067">ATP-binding</keyword>
<evidence type="ECO:0000256" key="2">
    <source>
        <dbReference type="ARBA" id="ARBA00004651"/>
    </source>
</evidence>
<evidence type="ECO:0000256" key="4">
    <source>
        <dbReference type="ARBA" id="ARBA00022475"/>
    </source>
</evidence>
<dbReference type="InterPro" id="IPR036641">
    <property type="entry name" value="HPT_dom_sf"/>
</dbReference>
<dbReference type="PANTHER" id="PTHR45339">
    <property type="entry name" value="HYBRID SIGNAL TRANSDUCTION HISTIDINE KINASE J"/>
    <property type="match status" value="1"/>
</dbReference>
<dbReference type="GO" id="GO:0005886">
    <property type="term" value="C:plasma membrane"/>
    <property type="evidence" value="ECO:0007669"/>
    <property type="project" value="UniProtKB-SubCell"/>
</dbReference>
<dbReference type="SMART" id="SM00448">
    <property type="entry name" value="REC"/>
    <property type="match status" value="1"/>
</dbReference>
<accession>A0A937CSZ8</accession>
<dbReference type="FunFam" id="3.30.565.10:FF:000010">
    <property type="entry name" value="Sensor histidine kinase RcsC"/>
    <property type="match status" value="1"/>
</dbReference>
<keyword evidence="8" id="KW-0547">Nucleotide-binding</keyword>
<dbReference type="GO" id="GO:0000155">
    <property type="term" value="F:phosphorelay sensor kinase activity"/>
    <property type="evidence" value="ECO:0007669"/>
    <property type="project" value="InterPro"/>
</dbReference>
<dbReference type="SUPFAM" id="SSF47226">
    <property type="entry name" value="Histidine-containing phosphotransfer domain, HPT domain"/>
    <property type="match status" value="1"/>
</dbReference>
<feature type="domain" description="Histidine kinase" evidence="19">
    <location>
        <begin position="308"/>
        <end position="529"/>
    </location>
</feature>
<keyword evidence="10 18" id="KW-1133">Transmembrane helix</keyword>
<dbReference type="EMBL" id="JAEQNE010000002">
    <property type="protein sequence ID" value="MBL0391741.1"/>
    <property type="molecule type" value="Genomic_DNA"/>
</dbReference>
<reference evidence="22 23" key="1">
    <citation type="journal article" date="2017" name="Int. J. Syst. Evol. Microbiol.">
        <title>Ramlibacter monticola sp. nov., isolated from forest soil.</title>
        <authorList>
            <person name="Chaudhary D.K."/>
            <person name="Kim J."/>
        </authorList>
    </citation>
    <scope>NUCLEOTIDE SEQUENCE [LARGE SCALE GENOMIC DNA]</scope>
    <source>
        <strain evidence="22 23">KACC 19175</strain>
    </source>
</reference>
<dbReference type="PRINTS" id="PR00344">
    <property type="entry name" value="BCTRLSENSOR"/>
</dbReference>
<dbReference type="SUPFAM" id="SSF52172">
    <property type="entry name" value="CheY-like"/>
    <property type="match status" value="1"/>
</dbReference>
<dbReference type="PROSITE" id="PS50109">
    <property type="entry name" value="HIS_KIN"/>
    <property type="match status" value="1"/>
</dbReference>
<evidence type="ECO:0000256" key="12">
    <source>
        <dbReference type="ARBA" id="ARBA00023026"/>
    </source>
</evidence>
<keyword evidence="6 18" id="KW-0812">Transmembrane</keyword>
<evidence type="ECO:0000259" key="19">
    <source>
        <dbReference type="PROSITE" id="PS50109"/>
    </source>
</evidence>
<dbReference type="AlphaFoldDB" id="A0A937CSZ8"/>
<dbReference type="Gene3D" id="3.40.50.2300">
    <property type="match status" value="1"/>
</dbReference>
<keyword evidence="4" id="KW-1003">Cell membrane</keyword>
<feature type="transmembrane region" description="Helical" evidence="18">
    <location>
        <begin position="222"/>
        <end position="245"/>
    </location>
</feature>
<dbReference type="Pfam" id="PF01627">
    <property type="entry name" value="Hpt"/>
    <property type="match status" value="1"/>
</dbReference>
<dbReference type="Proteomes" id="UP000599109">
    <property type="component" value="Unassembled WGS sequence"/>
</dbReference>
<dbReference type="InterPro" id="IPR036890">
    <property type="entry name" value="HATPase_C_sf"/>
</dbReference>
<dbReference type="InterPro" id="IPR011006">
    <property type="entry name" value="CheY-like_superfamily"/>
</dbReference>
<gene>
    <name evidence="22" type="ORF">JJ685_11395</name>
</gene>
<dbReference type="CDD" id="cd16922">
    <property type="entry name" value="HATPase_EvgS-ArcB-TorS-like"/>
    <property type="match status" value="1"/>
</dbReference>
<dbReference type="Pfam" id="PF00072">
    <property type="entry name" value="Response_reg"/>
    <property type="match status" value="1"/>
</dbReference>
<evidence type="ECO:0000256" key="3">
    <source>
        <dbReference type="ARBA" id="ARBA00012438"/>
    </source>
</evidence>
<keyword evidence="11" id="KW-0902">Two-component regulatory system</keyword>
<evidence type="ECO:0000256" key="8">
    <source>
        <dbReference type="ARBA" id="ARBA00022741"/>
    </source>
</evidence>
<dbReference type="CDD" id="cd00082">
    <property type="entry name" value="HisKA"/>
    <property type="match status" value="1"/>
</dbReference>
<dbReference type="InterPro" id="IPR001789">
    <property type="entry name" value="Sig_transdc_resp-reg_receiver"/>
</dbReference>
<dbReference type="InterPro" id="IPR007895">
    <property type="entry name" value="MASE1"/>
</dbReference>
<evidence type="ECO:0000256" key="5">
    <source>
        <dbReference type="ARBA" id="ARBA00022553"/>
    </source>
</evidence>
<keyword evidence="13 18" id="KW-0472">Membrane</keyword>
<dbReference type="GO" id="GO:0005524">
    <property type="term" value="F:ATP binding"/>
    <property type="evidence" value="ECO:0007669"/>
    <property type="project" value="UniProtKB-KW"/>
</dbReference>
<dbReference type="Gene3D" id="3.30.565.10">
    <property type="entry name" value="Histidine kinase-like ATPase, C-terminal domain"/>
    <property type="match status" value="1"/>
</dbReference>
<dbReference type="PROSITE" id="PS50110">
    <property type="entry name" value="RESPONSE_REGULATORY"/>
    <property type="match status" value="1"/>
</dbReference>
<evidence type="ECO:0000256" key="1">
    <source>
        <dbReference type="ARBA" id="ARBA00000085"/>
    </source>
</evidence>
<feature type="transmembrane region" description="Helical" evidence="18">
    <location>
        <begin position="20"/>
        <end position="50"/>
    </location>
</feature>
<evidence type="ECO:0000259" key="20">
    <source>
        <dbReference type="PROSITE" id="PS50110"/>
    </source>
</evidence>
<comment type="caution">
    <text evidence="22">The sequence shown here is derived from an EMBL/GenBank/DDBJ whole genome shotgun (WGS) entry which is preliminary data.</text>
</comment>
<feature type="modified residue" description="Phosphohistidine" evidence="16">
    <location>
        <position position="736"/>
    </location>
</feature>
<name>A0A937CSZ8_9BURK</name>
<proteinExistence type="predicted"/>
<dbReference type="SUPFAM" id="SSF55874">
    <property type="entry name" value="ATPase domain of HSP90 chaperone/DNA topoisomerase II/histidine kinase"/>
    <property type="match status" value="1"/>
</dbReference>
<dbReference type="SMART" id="SM00388">
    <property type="entry name" value="HisKA"/>
    <property type="match status" value="1"/>
</dbReference>
<dbReference type="Pfam" id="PF00512">
    <property type="entry name" value="HisKA"/>
    <property type="match status" value="1"/>
</dbReference>
<dbReference type="SMART" id="SM00387">
    <property type="entry name" value="HATPase_c"/>
    <property type="match status" value="1"/>
</dbReference>
<dbReference type="InterPro" id="IPR004358">
    <property type="entry name" value="Sig_transdc_His_kin-like_C"/>
</dbReference>
<evidence type="ECO:0000259" key="21">
    <source>
        <dbReference type="PROSITE" id="PS50894"/>
    </source>
</evidence>
<evidence type="ECO:0000256" key="14">
    <source>
        <dbReference type="ARBA" id="ARBA00058004"/>
    </source>
</evidence>
<dbReference type="Gene3D" id="1.10.287.130">
    <property type="match status" value="1"/>
</dbReference>
<evidence type="ECO:0000256" key="18">
    <source>
        <dbReference type="SAM" id="Phobius"/>
    </source>
</evidence>
<dbReference type="Pfam" id="PF05231">
    <property type="entry name" value="MASE1"/>
    <property type="match status" value="1"/>
</dbReference>
<protein>
    <recommendedName>
        <fullName evidence="15">Virulence sensor protein BvgS</fullName>
        <ecNumber evidence="3">2.7.13.3</ecNumber>
    </recommendedName>
</protein>
<feature type="transmembrane region" description="Helical" evidence="18">
    <location>
        <begin position="57"/>
        <end position="75"/>
    </location>
</feature>
<keyword evidence="5 17" id="KW-0597">Phosphoprotein</keyword>
<evidence type="ECO:0000256" key="11">
    <source>
        <dbReference type="ARBA" id="ARBA00023012"/>
    </source>
</evidence>
<evidence type="ECO:0000256" key="13">
    <source>
        <dbReference type="ARBA" id="ARBA00023136"/>
    </source>
</evidence>
<feature type="domain" description="HPt" evidence="21">
    <location>
        <begin position="695"/>
        <end position="788"/>
    </location>
</feature>
<dbReference type="SUPFAM" id="SSF47384">
    <property type="entry name" value="Homodimeric domain of signal transducing histidine kinase"/>
    <property type="match status" value="1"/>
</dbReference>
<evidence type="ECO:0000256" key="10">
    <source>
        <dbReference type="ARBA" id="ARBA00022989"/>
    </source>
</evidence>
<dbReference type="InterPro" id="IPR003594">
    <property type="entry name" value="HATPase_dom"/>
</dbReference>
<feature type="transmembrane region" description="Helical" evidence="18">
    <location>
        <begin position="151"/>
        <end position="171"/>
    </location>
</feature>
<feature type="transmembrane region" description="Helical" evidence="18">
    <location>
        <begin position="118"/>
        <end position="139"/>
    </location>
</feature>
<keyword evidence="12" id="KW-0843">Virulence</keyword>
<sequence length="797" mass="86115">MNVPAFVPPPPRHLLTVTAAFLATAVASTWVFGTLTPIWYSNAIAFAALLVHPLRSWPWFLVPIAALDAAVIHFIGHGPPLPLALADVLEIALAALFVRATGGVRFPVFEGAQMTRVIVACLLVPVASAALAAASLRWYEGAAFATVWRTWYAASALGMLVAGPFLLSWMDRQLRAEAFARRQVRPALVLALGALLAAAAVHSEFHEGTFLLAFPILIALTWWYGLAGATLGVAAVTVALFWATLQGRGGIAHMLAGETLAVQMETAQLFLAALLLSSLPLALLRSQQGELAQRLRRASDARTEFLAAMSHEIRTPMTGVLGMVDLLAAEPLTPQQKRYVEAMHGSGRHLLSVINDILDFTRIETGRLEFEEVDFSLGEVLEQVRSLAHPLAVERGLAVQVDEQLHLEGILRGDPLRLRQVLLNLVGNAIKFTEKGSVSLRALEMPADHGQRKIAFEVRDTGVGIAPDKLQTLFAPFTQADRSTSRRYGGSGLGLAISQRLVQAMGGQIGVTSQPGEGSVFRFELAFRPGDPRRVAAETRREAQATPPQRILIAEDVDINREILRTALARDGHVLRFAATGVEALAAVQEQAFDLVLMDVQMPVMDGVEATRQIRRLPAPTGQVPIIGLTANVMAHERELYLEAGMDDCLPKPIDWDRLRAALARITRTVAPPDAPQEIAAPPVLVDEATLAVLQRMADGNELAELLRTALRGYEEGCAGMEQEGAGAEAIAQQAHRIRGSAGTFGLEALFELATRLEQAALRGLPTADLVVQLRATVVATRAELERRGLLREPSTT</sequence>
<comment type="function">
    <text evidence="14">Member of the two-component regulatory system BvgS/BvgA. Phosphorylates BvgA via a four-step phosphorelay in response to environmental signals.</text>
</comment>
<dbReference type="EC" id="2.7.13.3" evidence="3"/>
<keyword evidence="23" id="KW-1185">Reference proteome</keyword>
<dbReference type="InterPro" id="IPR005467">
    <property type="entry name" value="His_kinase_dom"/>
</dbReference>
<evidence type="ECO:0000256" key="15">
    <source>
        <dbReference type="ARBA" id="ARBA00070152"/>
    </source>
</evidence>
<dbReference type="PROSITE" id="PS50894">
    <property type="entry name" value="HPT"/>
    <property type="match status" value="1"/>
</dbReference>
<keyword evidence="7" id="KW-0732">Signal</keyword>
<evidence type="ECO:0000256" key="9">
    <source>
        <dbReference type="ARBA" id="ARBA00022840"/>
    </source>
</evidence>
<evidence type="ECO:0000256" key="7">
    <source>
        <dbReference type="ARBA" id="ARBA00022729"/>
    </source>
</evidence>
<dbReference type="InterPro" id="IPR036097">
    <property type="entry name" value="HisK_dim/P_sf"/>
</dbReference>
<feature type="domain" description="Response regulatory" evidence="20">
    <location>
        <begin position="550"/>
        <end position="667"/>
    </location>
</feature>
<organism evidence="22 23">
    <name type="scientific">Ramlibacter monticola</name>
    <dbReference type="NCBI Taxonomy" id="1926872"/>
    <lineage>
        <taxon>Bacteria</taxon>
        <taxon>Pseudomonadati</taxon>
        <taxon>Pseudomonadota</taxon>
        <taxon>Betaproteobacteria</taxon>
        <taxon>Burkholderiales</taxon>
        <taxon>Comamonadaceae</taxon>
        <taxon>Ramlibacter</taxon>
    </lineage>
</organism>
<evidence type="ECO:0000256" key="16">
    <source>
        <dbReference type="PROSITE-ProRule" id="PRU00110"/>
    </source>
</evidence>
<dbReference type="PANTHER" id="PTHR45339:SF1">
    <property type="entry name" value="HYBRID SIGNAL TRANSDUCTION HISTIDINE KINASE J"/>
    <property type="match status" value="1"/>
</dbReference>
<evidence type="ECO:0000256" key="6">
    <source>
        <dbReference type="ARBA" id="ARBA00022692"/>
    </source>
</evidence>
<dbReference type="InterPro" id="IPR008207">
    <property type="entry name" value="Sig_transdc_His_kin_Hpt_dom"/>
</dbReference>
<comment type="catalytic activity">
    <reaction evidence="1">
        <text>ATP + protein L-histidine = ADP + protein N-phospho-L-histidine.</text>
        <dbReference type="EC" id="2.7.13.3"/>
    </reaction>
</comment>
<dbReference type="CDD" id="cd17546">
    <property type="entry name" value="REC_hyHK_CKI1_RcsC-like"/>
    <property type="match status" value="1"/>
</dbReference>
<comment type="subcellular location">
    <subcellularLocation>
        <location evidence="2">Cell membrane</location>
        <topology evidence="2">Multi-pass membrane protein</topology>
    </subcellularLocation>
</comment>
<dbReference type="Pfam" id="PF02518">
    <property type="entry name" value="HATPase_c"/>
    <property type="match status" value="1"/>
</dbReference>
<dbReference type="Gene3D" id="1.20.120.160">
    <property type="entry name" value="HPT domain"/>
    <property type="match status" value="1"/>
</dbReference>
<evidence type="ECO:0000313" key="22">
    <source>
        <dbReference type="EMBL" id="MBL0391741.1"/>
    </source>
</evidence>
<feature type="transmembrane region" description="Helical" evidence="18">
    <location>
        <begin position="183"/>
        <end position="202"/>
    </location>
</feature>
<dbReference type="InterPro" id="IPR003661">
    <property type="entry name" value="HisK_dim/P_dom"/>
</dbReference>